<protein>
    <recommendedName>
        <fullName evidence="4">DUF1727 domain-containing protein</fullName>
    </recommendedName>
</protein>
<dbReference type="Proteomes" id="UP000569914">
    <property type="component" value="Unassembled WGS sequence"/>
</dbReference>
<accession>A0A7Y9LEB4</accession>
<dbReference type="EMBL" id="JACCBU010000001">
    <property type="protein sequence ID" value="NYE73663.1"/>
    <property type="molecule type" value="Genomic_DNA"/>
</dbReference>
<evidence type="ECO:0000313" key="2">
    <source>
        <dbReference type="EMBL" id="NYE73663.1"/>
    </source>
</evidence>
<evidence type="ECO:0008006" key="4">
    <source>
        <dbReference type="Google" id="ProtNLM"/>
    </source>
</evidence>
<evidence type="ECO:0000313" key="3">
    <source>
        <dbReference type="Proteomes" id="UP000569914"/>
    </source>
</evidence>
<evidence type="ECO:0000256" key="1">
    <source>
        <dbReference type="SAM" id="MobiDB-lite"/>
    </source>
</evidence>
<reference evidence="2 3" key="1">
    <citation type="submission" date="2020-07" db="EMBL/GenBank/DDBJ databases">
        <title>Sequencing the genomes of 1000 actinobacteria strains.</title>
        <authorList>
            <person name="Klenk H.-P."/>
        </authorList>
    </citation>
    <scope>NUCLEOTIDE SEQUENCE [LARGE SCALE GENOMIC DNA]</scope>
    <source>
        <strain evidence="2 3">DSM 22083</strain>
    </source>
</reference>
<proteinExistence type="predicted"/>
<comment type="caution">
    <text evidence="2">The sequence shown here is derived from an EMBL/GenBank/DDBJ whole genome shotgun (WGS) entry which is preliminary data.</text>
</comment>
<sequence length="425" mass="45162">MSREPEGKRTTAAHRGVPATAASSRARFGVASLAGRVAAAASRITRQDGAAVRGQVIRRVDPAALSRVVRRQPWVLVVGQYGTTVLSSLLVAAVRASHGTHERPLAQTEADDGLDGVVAALTGRVVPELAVIAARPDDAVELLATGDLPRAIVLVNSSGAAPNERYAQARRLRAAIDRIHAVVPVIADADDPMTVLAAGSARRAIWVRGTRTYHDQLLCPGCGSILTWNTDDHPGWSCPRRDYRQPEPDYVVQDGKITDAEGQVWDPRLPLPGRLIIDQACFALATAGTLGINAGTVFVGMRQCDDALGRFTPIKLGETMARLIVARHPAEFTDALSMIENPTVIMATDDTELPWLWDCDPAPLAGRTMIATGPRAPDVAVRLGHAGLDCRDVPEPAAALAGHRRGADVIATPGAFRALLRLGGR</sequence>
<feature type="region of interest" description="Disordered" evidence="1">
    <location>
        <begin position="1"/>
        <end position="20"/>
    </location>
</feature>
<gene>
    <name evidence="2" type="ORF">BKA15_004992</name>
</gene>
<name>A0A7Y9LEB4_9ACTN</name>
<organism evidence="2 3">
    <name type="scientific">Microlunatus parietis</name>
    <dbReference type="NCBI Taxonomy" id="682979"/>
    <lineage>
        <taxon>Bacteria</taxon>
        <taxon>Bacillati</taxon>
        <taxon>Actinomycetota</taxon>
        <taxon>Actinomycetes</taxon>
        <taxon>Propionibacteriales</taxon>
        <taxon>Propionibacteriaceae</taxon>
        <taxon>Microlunatus</taxon>
    </lineage>
</organism>
<keyword evidence="3" id="KW-1185">Reference proteome</keyword>
<dbReference type="RefSeq" id="WP_179755324.1">
    <property type="nucleotide sequence ID" value="NZ_JACCBU010000001.1"/>
</dbReference>
<dbReference type="AlphaFoldDB" id="A0A7Y9LEB4"/>